<keyword evidence="3" id="KW-1185">Reference proteome</keyword>
<reference evidence="2 3" key="1">
    <citation type="submission" date="2020-11" db="EMBL/GenBank/DDBJ databases">
        <authorList>
            <person name="Peeters C."/>
        </authorList>
    </citation>
    <scope>NUCLEOTIDE SEQUENCE [LARGE SCALE GENOMIC DNA]</scope>
    <source>
        <strain evidence="2 3">LMG 8286</strain>
    </source>
</reference>
<accession>A0ABM8Q5R3</accession>
<gene>
    <name evidence="2" type="ORF">LMG8286_01219</name>
</gene>
<sequence>MASETQIDRVKTTLKEKGYITRNECLSRFISRLGAIIYRLKERGWEFRVEYFKTQYGKDYKYTLVKLPMEETI</sequence>
<evidence type="ECO:0000313" key="2">
    <source>
        <dbReference type="EMBL" id="CAD7288251.1"/>
    </source>
</evidence>
<evidence type="ECO:0000313" key="3">
    <source>
        <dbReference type="Proteomes" id="UP000789359"/>
    </source>
</evidence>
<dbReference type="EMBL" id="CAJHOE010000002">
    <property type="protein sequence ID" value="CAD7288251.1"/>
    <property type="molecule type" value="Genomic_DNA"/>
</dbReference>
<name>A0ABM8Q5R3_9BACT</name>
<comment type="caution">
    <text evidence="2">The sequence shown here is derived from an EMBL/GenBank/DDBJ whole genome shotgun (WGS) entry which is preliminary data.</text>
</comment>
<organism evidence="2 3">
    <name type="scientific">Campylobacter suis</name>
    <dbReference type="NCBI Taxonomy" id="2790657"/>
    <lineage>
        <taxon>Bacteria</taxon>
        <taxon>Pseudomonadati</taxon>
        <taxon>Campylobacterota</taxon>
        <taxon>Epsilonproteobacteria</taxon>
        <taxon>Campylobacterales</taxon>
        <taxon>Campylobacteraceae</taxon>
        <taxon>Campylobacter</taxon>
    </lineage>
</organism>
<dbReference type="RefSeq" id="WP_230056973.1">
    <property type="nucleotide sequence ID" value="NZ_CAJHOE010000002.1"/>
</dbReference>
<proteinExistence type="predicted"/>
<dbReference type="InterPro" id="IPR055245">
    <property type="entry name" value="HTH_proteobacteria"/>
</dbReference>
<protein>
    <recommendedName>
        <fullName evidence="1">Winged helix-turn-helix domain-containing protein</fullName>
    </recommendedName>
</protein>
<dbReference type="Pfam" id="PF14090">
    <property type="entry name" value="HTH_39"/>
    <property type="match status" value="1"/>
</dbReference>
<dbReference type="Proteomes" id="UP000789359">
    <property type="component" value="Unassembled WGS sequence"/>
</dbReference>
<feature type="domain" description="Winged helix-turn-helix" evidence="1">
    <location>
        <begin position="5"/>
        <end position="57"/>
    </location>
</feature>
<evidence type="ECO:0000259" key="1">
    <source>
        <dbReference type="Pfam" id="PF14090"/>
    </source>
</evidence>